<evidence type="ECO:0000313" key="2">
    <source>
        <dbReference type="EMBL" id="CAH0100976.1"/>
    </source>
</evidence>
<dbReference type="OrthoDB" id="2333384at2759"/>
<keyword evidence="1" id="KW-1133">Transmembrane helix</keyword>
<comment type="caution">
    <text evidence="2">The sequence shown here is derived from an EMBL/GenBank/DDBJ whole genome shotgun (WGS) entry which is preliminary data.</text>
</comment>
<organism evidence="2 3">
    <name type="scientific">Daphnia galeata</name>
    <dbReference type="NCBI Taxonomy" id="27404"/>
    <lineage>
        <taxon>Eukaryota</taxon>
        <taxon>Metazoa</taxon>
        <taxon>Ecdysozoa</taxon>
        <taxon>Arthropoda</taxon>
        <taxon>Crustacea</taxon>
        <taxon>Branchiopoda</taxon>
        <taxon>Diplostraca</taxon>
        <taxon>Cladocera</taxon>
        <taxon>Anomopoda</taxon>
        <taxon>Daphniidae</taxon>
        <taxon>Daphnia</taxon>
    </lineage>
</organism>
<name>A0A8J2RJR5_9CRUS</name>
<keyword evidence="1" id="KW-0812">Transmembrane</keyword>
<dbReference type="EMBL" id="CAKKLH010000047">
    <property type="protein sequence ID" value="CAH0100976.1"/>
    <property type="molecule type" value="Genomic_DNA"/>
</dbReference>
<dbReference type="Proteomes" id="UP000789390">
    <property type="component" value="Unassembled WGS sequence"/>
</dbReference>
<gene>
    <name evidence="2" type="ORF">DGAL_LOCUS3272</name>
</gene>
<protein>
    <submittedName>
        <fullName evidence="2">Uncharacterized protein</fullName>
    </submittedName>
</protein>
<keyword evidence="3" id="KW-1185">Reference proteome</keyword>
<keyword evidence="1" id="KW-0472">Membrane</keyword>
<proteinExistence type="predicted"/>
<reference evidence="2" key="1">
    <citation type="submission" date="2021-11" db="EMBL/GenBank/DDBJ databases">
        <authorList>
            <person name="Schell T."/>
        </authorList>
    </citation>
    <scope>NUCLEOTIDE SEQUENCE</scope>
    <source>
        <strain evidence="2">M5</strain>
    </source>
</reference>
<dbReference type="AlphaFoldDB" id="A0A8J2RJR5"/>
<sequence>MKISLLLAPVIKFYMVELFYKEMLRRLQEYYSLNQVISFCRKPHLTFDICATAVMGIKRLAIQLDPVETSSRCCDCILRLRGVLKWLGTEMTIPIEPNIPILELNYSFDSPMAHFYNLKWPSLGSNSLSVLVFRMKFRVRTKENRATSGTAIKAVIKRHSLLLKMVYVTQQVYFIVKAVVDLSKDVSTLLPHCVNRFQNHSLIMADPWLDRTNDGYTFQVKRSSSTPTSTISAVINLYVQLIQYTTFPEGETQEQNETFGDKEIQVWNSFPHHLVYCVPPSGMPFCNLVVDISYVIKLIIDPGFFYGNVVIRLNIVIASVRNWKWDEEHDRNPPPPTDPGISTCVTTTSTPNLIKPPARRRKVNMFSHIYLIAAEGRKEIFIFVVVVVVISIPHACLLLCCAFTSVPFSCQKTNQCQLARL</sequence>
<accession>A0A8J2RJR5</accession>
<feature type="transmembrane region" description="Helical" evidence="1">
    <location>
        <begin position="380"/>
        <end position="406"/>
    </location>
</feature>
<evidence type="ECO:0000313" key="3">
    <source>
        <dbReference type="Proteomes" id="UP000789390"/>
    </source>
</evidence>
<evidence type="ECO:0000256" key="1">
    <source>
        <dbReference type="SAM" id="Phobius"/>
    </source>
</evidence>